<evidence type="ECO:0000313" key="7">
    <source>
        <dbReference type="EMBL" id="RHN09342.1"/>
    </source>
</evidence>
<sequence length="635" mass="74495">MLIIAIALVCLAHFIRTLRWELFVKTYEKPNTKNLLQSLSIGYFINSFIPFKAGDLVRAWISGRKMKNGRGFALATVIVDRYLDILVVGILFAIFSAFNLDSADSVWFYMFLAVGVLAVTLLVYILRGYVKKILKNIAGIFNARIEIRLLRFFWSLIWSFKDIFKKISKTQLLLETLGMWILYLTSYYCFAAFLSHQGSNMNWLDVFYMLFTKNSIHVGSLGAITVTQGMLNTQMIWTGIYLFAPIVILFVISLCLKSKNDGSVDSEESYLNLIPQLDEDERRNFLETYFSNERREYIESYLKINQNILIIRDYSAGSNATTMLCMNNGKNFFRKYAFGADGDKLYQQIEWLQRFKDIIPLPDIMQYQKKDNFCYYDMPYDSQAVGLFDYAHSMPKENAWKFIKKATECLENSLYKVNQRPADKATIDEYIKSKVNKNLDKIMNAKYLKRLMEYDEIIINGRSFHNLPYYLPYLSEEHLYDIFKNDTYSEIHGDLTIENIICTRNADGDDDFYIIDPNTGNVHDSSNLDYGKLLQSIHGGYEFLMATKNVSIEKNHINFVFTKSESYTYLYSMLDEYMREHFTQERVKSIYYHEIIHWLRLMPYKIEKNGKRVLLFYAGMLMVMNDVINNFEEEK</sequence>
<dbReference type="Pfam" id="PF03706">
    <property type="entry name" value="LPG_synthase_TM"/>
    <property type="match status" value="1"/>
</dbReference>
<keyword evidence="6" id="KW-0046">Antibiotic resistance</keyword>
<dbReference type="Proteomes" id="UP000283586">
    <property type="component" value="Unassembled WGS sequence"/>
</dbReference>
<dbReference type="NCBIfam" id="TIGR00374">
    <property type="entry name" value="flippase-like domain"/>
    <property type="match status" value="1"/>
</dbReference>
<comment type="caution">
    <text evidence="7">The sequence shown here is derived from an EMBL/GenBank/DDBJ whole genome shotgun (WGS) entry which is preliminary data.</text>
</comment>
<comment type="function">
    <text evidence="6">Catalyzes the transfer of a lysyl group from L-lysyl-tRNA(Lys) to membrane-bound phosphatidylglycerol (PG), which produces lysylphosphatidylglycerol (LPG), a major component of the bacterial membrane with a positive net charge. LPG synthesis contributes to bacterial virulence as it is involved in the resistance mechanism against cationic antimicrobial peptides (CAMP) produces by the host's immune system (defensins, cathelicidins) and by the competing microorganisms.</text>
</comment>
<evidence type="ECO:0000256" key="5">
    <source>
        <dbReference type="ARBA" id="ARBA00023136"/>
    </source>
</evidence>
<name>A0A415TWC3_9FIRM</name>
<dbReference type="GO" id="GO:0046677">
    <property type="term" value="P:response to antibiotic"/>
    <property type="evidence" value="ECO:0007669"/>
    <property type="project" value="UniProtKB-KW"/>
</dbReference>
<dbReference type="InterPro" id="IPR022791">
    <property type="entry name" value="L-PG_synthase/AglD"/>
</dbReference>
<proteinExistence type="inferred from homology"/>
<dbReference type="EMBL" id="QRQN01000007">
    <property type="protein sequence ID" value="RHN09342.1"/>
    <property type="molecule type" value="Genomic_DNA"/>
</dbReference>
<evidence type="ECO:0000313" key="8">
    <source>
        <dbReference type="Proteomes" id="UP000283586"/>
    </source>
</evidence>
<evidence type="ECO:0000256" key="2">
    <source>
        <dbReference type="ARBA" id="ARBA00022475"/>
    </source>
</evidence>
<dbReference type="RefSeq" id="WP_118488575.1">
    <property type="nucleotide sequence ID" value="NZ_QRQN01000007.1"/>
</dbReference>
<keyword evidence="6" id="KW-0808">Transferase</keyword>
<protein>
    <recommendedName>
        <fullName evidence="6">Phosphatidylglycerol lysyltransferase</fullName>
        <ecNumber evidence="6">2.3.2.3</ecNumber>
    </recommendedName>
    <alternativeName>
        <fullName evidence="6">Lysylphosphatidylglycerol synthase</fullName>
    </alternativeName>
</protein>
<dbReference type="AlphaFoldDB" id="A0A415TWC3"/>
<dbReference type="GO" id="GO:0006629">
    <property type="term" value="P:lipid metabolic process"/>
    <property type="evidence" value="ECO:0007669"/>
    <property type="project" value="UniProtKB-KW"/>
</dbReference>
<dbReference type="EC" id="2.3.2.3" evidence="6"/>
<evidence type="ECO:0000256" key="3">
    <source>
        <dbReference type="ARBA" id="ARBA00022692"/>
    </source>
</evidence>
<feature type="transmembrane region" description="Helical" evidence="6">
    <location>
        <begin position="235"/>
        <end position="256"/>
    </location>
</feature>
<dbReference type="GO" id="GO:0050071">
    <property type="term" value="F:phosphatidylglycerol lysyltransferase activity"/>
    <property type="evidence" value="ECO:0007669"/>
    <property type="project" value="UniProtKB-EC"/>
</dbReference>
<organism evidence="7 8">
    <name type="scientific">Roseburia intestinalis</name>
    <dbReference type="NCBI Taxonomy" id="166486"/>
    <lineage>
        <taxon>Bacteria</taxon>
        <taxon>Bacillati</taxon>
        <taxon>Bacillota</taxon>
        <taxon>Clostridia</taxon>
        <taxon>Lachnospirales</taxon>
        <taxon>Lachnospiraceae</taxon>
        <taxon>Roseburia</taxon>
    </lineage>
</organism>
<evidence type="ECO:0000256" key="4">
    <source>
        <dbReference type="ARBA" id="ARBA00022989"/>
    </source>
</evidence>
<keyword evidence="6" id="KW-0443">Lipid metabolism</keyword>
<reference evidence="7 8" key="1">
    <citation type="submission" date="2018-08" db="EMBL/GenBank/DDBJ databases">
        <title>A genome reference for cultivated species of the human gut microbiota.</title>
        <authorList>
            <person name="Zou Y."/>
            <person name="Xue W."/>
            <person name="Luo G."/>
        </authorList>
    </citation>
    <scope>NUCLEOTIDE SEQUENCE [LARGE SCALE GENOMIC DNA]</scope>
    <source>
        <strain evidence="7 8">AF31-21AC</strain>
    </source>
</reference>
<feature type="transmembrane region" description="Helical" evidence="6">
    <location>
        <begin position="106"/>
        <end position="126"/>
    </location>
</feature>
<comment type="catalytic activity">
    <reaction evidence="6">
        <text>L-lysyl-tRNA(Lys) + a 1,2-diacyl-sn-glycero-3-phospho-(1'-sn-glycerol) = a 1,2-diacyl-sn-glycero-3-phospho-1'-(3'-O-L-lysyl)-sn-glycerol + tRNA(Lys)</text>
        <dbReference type="Rhea" id="RHEA:10668"/>
        <dbReference type="Rhea" id="RHEA-COMP:9696"/>
        <dbReference type="Rhea" id="RHEA-COMP:9697"/>
        <dbReference type="ChEBI" id="CHEBI:64716"/>
        <dbReference type="ChEBI" id="CHEBI:75792"/>
        <dbReference type="ChEBI" id="CHEBI:78442"/>
        <dbReference type="ChEBI" id="CHEBI:78529"/>
        <dbReference type="EC" id="2.3.2.3"/>
    </reaction>
</comment>
<keyword evidence="5 6" id="KW-0472">Membrane</keyword>
<feature type="transmembrane region" description="Helical" evidence="6">
    <location>
        <begin position="82"/>
        <end position="100"/>
    </location>
</feature>
<keyword evidence="3 6" id="KW-0812">Transmembrane</keyword>
<keyword evidence="4 6" id="KW-1133">Transmembrane helix</keyword>
<evidence type="ECO:0000256" key="1">
    <source>
        <dbReference type="ARBA" id="ARBA00004651"/>
    </source>
</evidence>
<dbReference type="GO" id="GO:0005886">
    <property type="term" value="C:plasma membrane"/>
    <property type="evidence" value="ECO:0007669"/>
    <property type="project" value="UniProtKB-SubCell"/>
</dbReference>
<gene>
    <name evidence="6" type="primary">mprF</name>
    <name evidence="7" type="ORF">DWZ31_07865</name>
</gene>
<feature type="transmembrane region" description="Helical" evidence="6">
    <location>
        <begin position="41"/>
        <end position="61"/>
    </location>
</feature>
<evidence type="ECO:0000256" key="6">
    <source>
        <dbReference type="RuleBase" id="RU363042"/>
    </source>
</evidence>
<feature type="transmembrane region" description="Helical" evidence="6">
    <location>
        <begin position="172"/>
        <end position="194"/>
    </location>
</feature>
<comment type="similarity">
    <text evidence="6">Belongs to the LPG synthase family.</text>
</comment>
<dbReference type="PANTHER" id="PTHR40277">
    <property type="entry name" value="BLL5419 PROTEIN"/>
    <property type="match status" value="1"/>
</dbReference>
<keyword evidence="2" id="KW-1003">Cell membrane</keyword>
<comment type="subcellular location">
    <subcellularLocation>
        <location evidence="1 6">Cell membrane</location>
        <topology evidence="1 6">Multi-pass membrane protein</topology>
    </subcellularLocation>
</comment>
<accession>A0A415TWC3</accession>
<dbReference type="PANTHER" id="PTHR40277:SF1">
    <property type="entry name" value="BLL5419 PROTEIN"/>
    <property type="match status" value="1"/>
</dbReference>